<feature type="compositionally biased region" description="Basic and acidic residues" evidence="1">
    <location>
        <begin position="21"/>
        <end position="34"/>
    </location>
</feature>
<reference evidence="4" key="1">
    <citation type="submission" date="2016-11" db="EMBL/GenBank/DDBJ databases">
        <authorList>
            <person name="Varghese N."/>
            <person name="Submissions S."/>
        </authorList>
    </citation>
    <scope>NUCLEOTIDE SEQUENCE [LARGE SCALE GENOMIC DNA]</scope>
    <source>
        <strain evidence="4">DSM 26134</strain>
    </source>
</reference>
<protein>
    <submittedName>
        <fullName evidence="3">Uncharacterized protein</fullName>
    </submittedName>
</protein>
<keyword evidence="4" id="KW-1185">Reference proteome</keyword>
<organism evidence="3 4">
    <name type="scientific">Reichenbachiella agariperforans</name>
    <dbReference type="NCBI Taxonomy" id="156994"/>
    <lineage>
        <taxon>Bacteria</taxon>
        <taxon>Pseudomonadati</taxon>
        <taxon>Bacteroidota</taxon>
        <taxon>Cytophagia</taxon>
        <taxon>Cytophagales</taxon>
        <taxon>Reichenbachiellaceae</taxon>
        <taxon>Reichenbachiella</taxon>
    </lineage>
</organism>
<keyword evidence="2" id="KW-0732">Signal</keyword>
<sequence>MKKLITIFTAVLITSFAHASSTDKNEKEKSEKTTAEYNPDDLKGSVVKPRKNTEISTSATNVPQKETVADPDSSYYSVNKFNYLFYYVYKLKYLTDEESGATLGIEP</sequence>
<proteinExistence type="predicted"/>
<feature type="region of interest" description="Disordered" evidence="1">
    <location>
        <begin position="19"/>
        <end position="47"/>
    </location>
</feature>
<gene>
    <name evidence="3" type="ORF">SAMN04488028_10213</name>
</gene>
<evidence type="ECO:0000256" key="2">
    <source>
        <dbReference type="SAM" id="SignalP"/>
    </source>
</evidence>
<dbReference type="RefSeq" id="WP_073120680.1">
    <property type="nucleotide sequence ID" value="NZ_FRAA01000002.1"/>
</dbReference>
<feature type="signal peptide" evidence="2">
    <location>
        <begin position="1"/>
        <end position="19"/>
    </location>
</feature>
<accession>A0A1M6MYQ0</accession>
<dbReference type="AlphaFoldDB" id="A0A1M6MYQ0"/>
<name>A0A1M6MYQ0_REIAG</name>
<dbReference type="EMBL" id="FRAA01000002">
    <property type="protein sequence ID" value="SHJ88585.1"/>
    <property type="molecule type" value="Genomic_DNA"/>
</dbReference>
<evidence type="ECO:0000313" key="3">
    <source>
        <dbReference type="EMBL" id="SHJ88585.1"/>
    </source>
</evidence>
<evidence type="ECO:0000256" key="1">
    <source>
        <dbReference type="SAM" id="MobiDB-lite"/>
    </source>
</evidence>
<dbReference type="Proteomes" id="UP000184474">
    <property type="component" value="Unassembled WGS sequence"/>
</dbReference>
<evidence type="ECO:0000313" key="4">
    <source>
        <dbReference type="Proteomes" id="UP000184474"/>
    </source>
</evidence>
<feature type="chain" id="PRO_5009919627" evidence="2">
    <location>
        <begin position="20"/>
        <end position="107"/>
    </location>
</feature>